<accession>A0A1I4V7A1</accession>
<protein>
    <submittedName>
        <fullName evidence="3">Uncharacterized protein</fullName>
    </submittedName>
</protein>
<evidence type="ECO:0000313" key="4">
    <source>
        <dbReference type="Proteomes" id="UP000199614"/>
    </source>
</evidence>
<sequence length="99" mass="11306">MDGRRGAWAATVPESGDERAKVGRTMWALFSRHLRVWLLLAVGAPVLAWLLGRLGEAIERRRGPNTLSKLSHAGRRFLERRTRGPLRRREQPDADRLAR</sequence>
<evidence type="ECO:0000256" key="2">
    <source>
        <dbReference type="SAM" id="Phobius"/>
    </source>
</evidence>
<evidence type="ECO:0000313" key="3">
    <source>
        <dbReference type="EMBL" id="SFM97072.1"/>
    </source>
</evidence>
<dbReference type="AlphaFoldDB" id="A0A1I4V7A1"/>
<name>A0A1I4V7A1_PSUAM</name>
<keyword evidence="4" id="KW-1185">Reference proteome</keyword>
<organism evidence="3 4">
    <name type="scientific">Pseudonocardia ammonioxydans</name>
    <dbReference type="NCBI Taxonomy" id="260086"/>
    <lineage>
        <taxon>Bacteria</taxon>
        <taxon>Bacillati</taxon>
        <taxon>Actinomycetota</taxon>
        <taxon>Actinomycetes</taxon>
        <taxon>Pseudonocardiales</taxon>
        <taxon>Pseudonocardiaceae</taxon>
        <taxon>Pseudonocardia</taxon>
    </lineage>
</organism>
<keyword evidence="2" id="KW-0472">Membrane</keyword>
<keyword evidence="2" id="KW-0812">Transmembrane</keyword>
<keyword evidence="2" id="KW-1133">Transmembrane helix</keyword>
<dbReference type="EMBL" id="FOUY01000005">
    <property type="protein sequence ID" value="SFM97072.1"/>
    <property type="molecule type" value="Genomic_DNA"/>
</dbReference>
<feature type="transmembrane region" description="Helical" evidence="2">
    <location>
        <begin position="34"/>
        <end position="52"/>
    </location>
</feature>
<gene>
    <name evidence="3" type="ORF">SAMN05216207_1005217</name>
</gene>
<evidence type="ECO:0000256" key="1">
    <source>
        <dbReference type="SAM" id="MobiDB-lite"/>
    </source>
</evidence>
<reference evidence="3 4" key="1">
    <citation type="submission" date="2016-10" db="EMBL/GenBank/DDBJ databases">
        <authorList>
            <person name="de Groot N.N."/>
        </authorList>
    </citation>
    <scope>NUCLEOTIDE SEQUENCE [LARGE SCALE GENOMIC DNA]</scope>
    <source>
        <strain evidence="3 4">CGMCC 4.1877</strain>
    </source>
</reference>
<dbReference type="Proteomes" id="UP000199614">
    <property type="component" value="Unassembled WGS sequence"/>
</dbReference>
<feature type="region of interest" description="Disordered" evidence="1">
    <location>
        <begin position="79"/>
        <end position="99"/>
    </location>
</feature>
<proteinExistence type="predicted"/>